<dbReference type="Proteomes" id="UP000663608">
    <property type="component" value="Chromosome"/>
</dbReference>
<keyword evidence="1" id="KW-0812">Transmembrane</keyword>
<keyword evidence="1" id="KW-0472">Membrane</keyword>
<accession>A0AA45QSB8</accession>
<reference evidence="2 3" key="1">
    <citation type="submission" date="2021-02" db="EMBL/GenBank/DDBJ databases">
        <title>Complete genome sequence of Lactococcus lactis strain K_LL004.</title>
        <authorList>
            <person name="Kim H.B."/>
        </authorList>
    </citation>
    <scope>NUCLEOTIDE SEQUENCE [LARGE SCALE GENOMIC DNA]</scope>
    <source>
        <strain evidence="2 3">K_LL004</strain>
    </source>
</reference>
<name>A0AA45QSB8_9LACT</name>
<sequence>MMSWIKEISPIVGIGLLFGIAYELVLWLAIKLDQSKPKKKEKIVIIKPFSDRNEEKNIA</sequence>
<keyword evidence="3" id="KW-1185">Reference proteome</keyword>
<gene>
    <name evidence="2" type="ORF">JW886_06095</name>
</gene>
<dbReference type="AlphaFoldDB" id="A0AA45QSB8"/>
<proteinExistence type="predicted"/>
<evidence type="ECO:0000313" key="3">
    <source>
        <dbReference type="Proteomes" id="UP000663608"/>
    </source>
</evidence>
<feature type="transmembrane region" description="Helical" evidence="1">
    <location>
        <begin position="12"/>
        <end position="30"/>
    </location>
</feature>
<dbReference type="RefSeq" id="WP_205872518.1">
    <property type="nucleotide sequence ID" value="NZ_CP070872.1"/>
</dbReference>
<dbReference type="KEGG" id="lti:JW886_06095"/>
<evidence type="ECO:0000313" key="2">
    <source>
        <dbReference type="EMBL" id="QSE77685.1"/>
    </source>
</evidence>
<organism evidence="2 3">
    <name type="scientific">Lactococcus taiwanensis</name>
    <dbReference type="NCBI Taxonomy" id="1151742"/>
    <lineage>
        <taxon>Bacteria</taxon>
        <taxon>Bacillati</taxon>
        <taxon>Bacillota</taxon>
        <taxon>Bacilli</taxon>
        <taxon>Lactobacillales</taxon>
        <taxon>Streptococcaceae</taxon>
        <taxon>Lactococcus</taxon>
    </lineage>
</organism>
<dbReference type="EMBL" id="CP070872">
    <property type="protein sequence ID" value="QSE77685.1"/>
    <property type="molecule type" value="Genomic_DNA"/>
</dbReference>
<protein>
    <submittedName>
        <fullName evidence="2">Uncharacterized protein</fullName>
    </submittedName>
</protein>
<evidence type="ECO:0000256" key="1">
    <source>
        <dbReference type="SAM" id="Phobius"/>
    </source>
</evidence>
<keyword evidence="1" id="KW-1133">Transmembrane helix</keyword>